<reference evidence="2" key="3">
    <citation type="journal article" date="2016" name="Gigascience">
        <title>De novo construction of an expanded transcriptome assembly for the western tarnished plant bug, Lygus hesperus.</title>
        <authorList>
            <person name="Tassone E.E."/>
            <person name="Geib S.M."/>
            <person name="Hall B."/>
            <person name="Fabrick J.A."/>
            <person name="Brent C.S."/>
            <person name="Hull J.J."/>
        </authorList>
    </citation>
    <scope>NUCLEOTIDE SEQUENCE</scope>
</reference>
<dbReference type="GO" id="GO:0000398">
    <property type="term" value="P:mRNA splicing, via spliceosome"/>
    <property type="evidence" value="ECO:0007669"/>
    <property type="project" value="TreeGrafter"/>
</dbReference>
<dbReference type="PANTHER" id="PTHR42908:SF6">
    <property type="entry name" value="116 KDA U5 SMALL NUCLEAR RIBONUCLEOPROTEIN COMPONENT"/>
    <property type="match status" value="1"/>
</dbReference>
<dbReference type="AlphaFoldDB" id="A0A0A9Y125"/>
<dbReference type="Gene3D" id="3.30.230.10">
    <property type="match status" value="1"/>
</dbReference>
<reference evidence="1" key="2">
    <citation type="submission" date="2014-07" db="EMBL/GenBank/DDBJ databases">
        <authorList>
            <person name="Hull J."/>
        </authorList>
    </citation>
    <scope>NUCLEOTIDE SEQUENCE</scope>
</reference>
<dbReference type="EMBL" id="GBHO01017725">
    <property type="protein sequence ID" value="JAG25879.1"/>
    <property type="molecule type" value="Transcribed_RNA"/>
</dbReference>
<dbReference type="GO" id="GO:0005829">
    <property type="term" value="C:cytosol"/>
    <property type="evidence" value="ECO:0007669"/>
    <property type="project" value="TreeGrafter"/>
</dbReference>
<organism evidence="1">
    <name type="scientific">Lygus hesperus</name>
    <name type="common">Western plant bug</name>
    <dbReference type="NCBI Taxonomy" id="30085"/>
    <lineage>
        <taxon>Eukaryota</taxon>
        <taxon>Metazoa</taxon>
        <taxon>Ecdysozoa</taxon>
        <taxon>Arthropoda</taxon>
        <taxon>Hexapoda</taxon>
        <taxon>Insecta</taxon>
        <taxon>Pterygota</taxon>
        <taxon>Neoptera</taxon>
        <taxon>Paraneoptera</taxon>
        <taxon>Hemiptera</taxon>
        <taxon>Heteroptera</taxon>
        <taxon>Panheteroptera</taxon>
        <taxon>Cimicomorpha</taxon>
        <taxon>Miridae</taxon>
        <taxon>Mirini</taxon>
        <taxon>Lygus</taxon>
    </lineage>
</organism>
<dbReference type="GO" id="GO:0071007">
    <property type="term" value="C:U2-type catalytic step 2 spliceosome"/>
    <property type="evidence" value="ECO:0007669"/>
    <property type="project" value="TreeGrafter"/>
</dbReference>
<reference evidence="1" key="1">
    <citation type="journal article" date="2014" name="PLoS ONE">
        <title>Transcriptome-Based Identification of ABC Transporters in the Western Tarnished Plant Bug Lygus hesperus.</title>
        <authorList>
            <person name="Hull J.J."/>
            <person name="Chaney K."/>
            <person name="Geib S.M."/>
            <person name="Fabrick J.A."/>
            <person name="Brent C.S."/>
            <person name="Walsh D."/>
            <person name="Lavine L.C."/>
        </authorList>
    </citation>
    <scope>NUCLEOTIDE SEQUENCE</scope>
</reference>
<sequence length="116" mass="12407">MATGNDAHATSLRHSAVASPQHVKLSQAHRSAIIAGFRAATAAGPLIGDMVHGVGVKLIFADIEHSNHISNVRDAIVLSTTRNAVRQSLLGARPRLLEPVYEIEVLTIAECVEQIR</sequence>
<keyword evidence="2" id="KW-0687">Ribonucleoprotein</keyword>
<protein>
    <submittedName>
        <fullName evidence="2">U5 small nuclear ribonucleoprotein component</fullName>
    </submittedName>
</protein>
<name>A0A0A9Y125_LYGHE</name>
<gene>
    <name evidence="2" type="primary">EFTUD2</name>
    <name evidence="1" type="ORF">CM83_6062</name>
    <name evidence="2" type="ORF">g.92319</name>
</gene>
<dbReference type="GO" id="GO:0003924">
    <property type="term" value="F:GTPase activity"/>
    <property type="evidence" value="ECO:0007669"/>
    <property type="project" value="TreeGrafter"/>
</dbReference>
<dbReference type="PANTHER" id="PTHR42908">
    <property type="entry name" value="TRANSLATION ELONGATION FACTOR-RELATED"/>
    <property type="match status" value="1"/>
</dbReference>
<dbReference type="GO" id="GO:0046540">
    <property type="term" value="C:U4/U6 x U5 tri-snRNP complex"/>
    <property type="evidence" value="ECO:0007669"/>
    <property type="project" value="TreeGrafter"/>
</dbReference>
<dbReference type="InterPro" id="IPR014721">
    <property type="entry name" value="Ribsml_uS5_D2-typ_fold_subgr"/>
</dbReference>
<proteinExistence type="predicted"/>
<dbReference type="SUPFAM" id="SSF54211">
    <property type="entry name" value="Ribosomal protein S5 domain 2-like"/>
    <property type="match status" value="1"/>
</dbReference>
<evidence type="ECO:0000313" key="2">
    <source>
        <dbReference type="EMBL" id="JAQ17227.1"/>
    </source>
</evidence>
<evidence type="ECO:0000313" key="1">
    <source>
        <dbReference type="EMBL" id="JAG25879.1"/>
    </source>
</evidence>
<dbReference type="EMBL" id="GDHC01001402">
    <property type="protein sequence ID" value="JAQ17227.1"/>
    <property type="molecule type" value="Transcribed_RNA"/>
</dbReference>
<accession>A0A0A9Y125</accession>
<dbReference type="InterPro" id="IPR020568">
    <property type="entry name" value="Ribosomal_Su5_D2-typ_SF"/>
</dbReference>
<dbReference type="GO" id="GO:0030623">
    <property type="term" value="F:U5 snRNA binding"/>
    <property type="evidence" value="ECO:0007669"/>
    <property type="project" value="TreeGrafter"/>
</dbReference>